<sequence>MLRTLQGDKEKFNLYNDTLTSYLQDGIIEEGKEEDGRLATFYPPHRHVWTPSKSTKLRVVFAASSHAGDELSLNDVIYEGHSLTPLIHEVLLKFRTHLYTMCVEKHSVKVSRRTVLSQMNRYCFDPLGLLTLLLIPAEIFLQDLHKKKAYACSICVTTISCGNREDSRLFTEKSKIAPISKEQTIPRLELLSIFIGLSLAESTIQRIDTKFEQINIFSDSTIALCWVHGNRRRYCKMTAKRESTRVVFFHVPTNENVADCATRGVGKDDLAKHRWWSGPIWLNQPSELWLVKKAEDLCQQNSGSEYEAALYASNTEEHTVVPIWPTEKFSSCSKLVRIVAYCARFIRNATKGRCLPLPRKGQQTESPSAEEATIAERLIIRQEQTIFKSELLLQNTQLNARIDNEGIYMRFGRLQNADLRFSTVNPIHIPKQSKLGPLIALNLHKALAHCGSNQLLYYIRRRFWIPFDRTLCKRTLKNCSTCRKANAVPYKYPSMGPLPTERVTQSPPFSYTVVDFLGPITTKSSSGEDCKRYVALFTCLVTRLVHLQVSMDLSAKNFIFAHKRFARRG</sequence>
<dbReference type="EMBL" id="UZAH01027547">
    <property type="protein sequence ID" value="VDO92655.1"/>
    <property type="molecule type" value="Genomic_DNA"/>
</dbReference>
<dbReference type="Gene3D" id="1.10.340.70">
    <property type="match status" value="1"/>
</dbReference>
<reference evidence="2" key="1">
    <citation type="submission" date="2018-11" db="EMBL/GenBank/DDBJ databases">
        <authorList>
            <consortium name="Pathogen Informatics"/>
        </authorList>
    </citation>
    <scope>NUCLEOTIDE SEQUENCE [LARGE SCALE GENOMIC DNA]</scope>
</reference>
<proteinExistence type="predicted"/>
<feature type="domain" description="Integrase zinc-binding" evidence="1">
    <location>
        <begin position="435"/>
        <end position="487"/>
    </location>
</feature>
<dbReference type="AlphaFoldDB" id="A0A3P8D8N0"/>
<dbReference type="Gene3D" id="3.30.420.10">
    <property type="entry name" value="Ribonuclease H-like superfamily/Ribonuclease H"/>
    <property type="match status" value="1"/>
</dbReference>
<feature type="non-terminal residue" evidence="2">
    <location>
        <position position="569"/>
    </location>
</feature>
<dbReference type="PANTHER" id="PTHR47331">
    <property type="entry name" value="PHD-TYPE DOMAIN-CONTAINING PROTEIN"/>
    <property type="match status" value="1"/>
</dbReference>
<dbReference type="Pfam" id="PF05380">
    <property type="entry name" value="Peptidase_A17"/>
    <property type="match status" value="1"/>
</dbReference>
<organism evidence="2">
    <name type="scientific">Heligmosomoides polygyrus</name>
    <name type="common">Parasitic roundworm</name>
    <dbReference type="NCBI Taxonomy" id="6339"/>
    <lineage>
        <taxon>Eukaryota</taxon>
        <taxon>Metazoa</taxon>
        <taxon>Ecdysozoa</taxon>
        <taxon>Nematoda</taxon>
        <taxon>Chromadorea</taxon>
        <taxon>Rhabditida</taxon>
        <taxon>Rhabditina</taxon>
        <taxon>Rhabditomorpha</taxon>
        <taxon>Strongyloidea</taxon>
        <taxon>Heligmosomidae</taxon>
        <taxon>Heligmosomoides</taxon>
    </lineage>
</organism>
<dbReference type="InterPro" id="IPR008042">
    <property type="entry name" value="Retrotrans_Pao"/>
</dbReference>
<name>A0A3P8D8N0_HELPZ</name>
<dbReference type="OrthoDB" id="8019190at2759"/>
<gene>
    <name evidence="2" type="ORF">HPBE_LOCUS12559</name>
</gene>
<protein>
    <recommendedName>
        <fullName evidence="1">Integrase zinc-binding domain-containing protein</fullName>
    </recommendedName>
</protein>
<accession>A0A3P8D8N0</accession>
<evidence type="ECO:0000259" key="1">
    <source>
        <dbReference type="Pfam" id="PF17921"/>
    </source>
</evidence>
<dbReference type="InterPro" id="IPR041588">
    <property type="entry name" value="Integrase_H2C2"/>
</dbReference>
<dbReference type="InterPro" id="IPR036397">
    <property type="entry name" value="RNaseH_sf"/>
</dbReference>
<dbReference type="Pfam" id="PF17921">
    <property type="entry name" value="Integrase_H2C2"/>
    <property type="match status" value="1"/>
</dbReference>
<evidence type="ECO:0000313" key="2">
    <source>
        <dbReference type="EMBL" id="VDO92655.1"/>
    </source>
</evidence>
<dbReference type="GO" id="GO:0003676">
    <property type="term" value="F:nucleic acid binding"/>
    <property type="evidence" value="ECO:0007669"/>
    <property type="project" value="InterPro"/>
</dbReference>